<dbReference type="InterPro" id="IPR004701">
    <property type="entry name" value="PTS_EIIA_man-typ"/>
</dbReference>
<feature type="domain" description="PTS EIIA type-4" evidence="6">
    <location>
        <begin position="642"/>
        <end position="785"/>
    </location>
</feature>
<evidence type="ECO:0000313" key="9">
    <source>
        <dbReference type="Proteomes" id="UP000280960"/>
    </source>
</evidence>
<dbReference type="GO" id="GO:0005524">
    <property type="term" value="F:ATP binding"/>
    <property type="evidence" value="ECO:0007669"/>
    <property type="project" value="UniProtKB-KW"/>
</dbReference>
<dbReference type="PROSITE" id="PS50045">
    <property type="entry name" value="SIGMA54_INTERACT_4"/>
    <property type="match status" value="1"/>
</dbReference>
<dbReference type="Pfam" id="PF03610">
    <property type="entry name" value="EIIA-man"/>
    <property type="match status" value="1"/>
</dbReference>
<evidence type="ECO:0000313" key="8">
    <source>
        <dbReference type="EMBL" id="AYO32292.1"/>
    </source>
</evidence>
<protein>
    <submittedName>
        <fullName evidence="8">Sigma-54-dependent transcriptional regulator</fullName>
    </submittedName>
</protein>
<dbReference type="PROSITE" id="PS51372">
    <property type="entry name" value="PRD_2"/>
    <property type="match status" value="2"/>
</dbReference>
<dbReference type="Gene3D" id="1.10.1790.10">
    <property type="entry name" value="PRD domain"/>
    <property type="match status" value="2"/>
</dbReference>
<dbReference type="InterPro" id="IPR036634">
    <property type="entry name" value="PRD_sf"/>
</dbReference>
<dbReference type="InterPro" id="IPR003593">
    <property type="entry name" value="AAA+_ATPase"/>
</dbReference>
<reference evidence="8 9" key="1">
    <citation type="submission" date="2018-10" db="EMBL/GenBank/DDBJ databases">
        <authorList>
            <person name="Zhang X."/>
        </authorList>
    </citation>
    <scope>NUCLEOTIDE SEQUENCE [LARGE SCALE GENOMIC DNA]</scope>
    <source>
        <strain evidence="8 9">SK-G1</strain>
    </source>
</reference>
<dbReference type="SMART" id="SM00382">
    <property type="entry name" value="AAA"/>
    <property type="match status" value="1"/>
</dbReference>
<dbReference type="SUPFAM" id="SSF63520">
    <property type="entry name" value="PTS-regulatory domain, PRD"/>
    <property type="match status" value="2"/>
</dbReference>
<dbReference type="GO" id="GO:0006355">
    <property type="term" value="P:regulation of DNA-templated transcription"/>
    <property type="evidence" value="ECO:0007669"/>
    <property type="project" value="InterPro"/>
</dbReference>
<name>A0A3G2R9X4_9FIRM</name>
<proteinExistence type="predicted"/>
<dbReference type="AlphaFoldDB" id="A0A3G2R9X4"/>
<dbReference type="PANTHER" id="PTHR32071:SF38">
    <property type="entry name" value="PSP OPERON TRANSCRIPTIONAL ACTIVATOR"/>
    <property type="match status" value="1"/>
</dbReference>
<keyword evidence="9" id="KW-1185">Reference proteome</keyword>
<dbReference type="SUPFAM" id="SSF53062">
    <property type="entry name" value="PTS system fructose IIA component-like"/>
    <property type="match status" value="1"/>
</dbReference>
<evidence type="ECO:0000256" key="4">
    <source>
        <dbReference type="ARBA" id="ARBA00022840"/>
    </source>
</evidence>
<dbReference type="InterPro" id="IPR025943">
    <property type="entry name" value="Sigma_54_int_dom_ATP-bd_2"/>
</dbReference>
<dbReference type="Gene3D" id="3.40.50.510">
    <property type="entry name" value="Phosphotransferase system, mannose-type IIA component"/>
    <property type="match status" value="1"/>
</dbReference>
<keyword evidence="1" id="KW-0808">Transferase</keyword>
<dbReference type="InterPro" id="IPR033887">
    <property type="entry name" value="PTS_IIA_man"/>
</dbReference>
<dbReference type="EMBL" id="CP033169">
    <property type="protein sequence ID" value="AYO32292.1"/>
    <property type="molecule type" value="Genomic_DNA"/>
</dbReference>
<dbReference type="InterPro" id="IPR011608">
    <property type="entry name" value="PRD"/>
</dbReference>
<feature type="domain" description="PRD" evidence="7">
    <location>
        <begin position="800"/>
        <end position="905"/>
    </location>
</feature>
<dbReference type="GO" id="GO:0016301">
    <property type="term" value="F:kinase activity"/>
    <property type="evidence" value="ECO:0007669"/>
    <property type="project" value="UniProtKB-KW"/>
</dbReference>
<keyword evidence="3" id="KW-0418">Kinase</keyword>
<dbReference type="Proteomes" id="UP000280960">
    <property type="component" value="Chromosome"/>
</dbReference>
<sequence>MEANSGNNKSLKRKEKVYRKLRELTESLQLEKLHQDQRIGFEASFIGGLIGVSRNNTSKELNRLVREGKVVKIEGKPVLYVDKYILESKWGLKVDNPVIENYETFRRMLKNGISDSNRIDDKEIFQTKAVTELHGSPNRLVTAEHREDKFNFNNINDNCLTEKSVLDNMIGARESLKAQVEQAKAAVLYPPGGLHTLVVGPTGVGKTTFAEAMYRYAVEVKKLPPRAPFIVFNCADYAENPQLLMSQLFGHVKGAFTGADREKRGLVDNADGGILFLDEVHRLPPEGQEMMFLLMDKGIYRRLGESENTRKVRVLIIAATTEEPESAMLHTFLRRIPVVIKLPSLEERTLQERMALICRFFRDESVRIKAPVRVSKEVIKAFMLYDCPGNIGQLKSDIQLICARAFLDYMTFKKDTVEVKLSQLSQRVREGFFKIGEKREELVKNFNLSGSEDVLFDAQDKGPSNIHEILMLDEYKTGDDFYEIIQNTWRKYAGEGLSERQIREKVDGEIKDYFEEFFSRIRPKDASVDREAISKIVSPQILEAVEDTLKNVEGVFGGPLNKKVIYGIALHVETLMKRLRLGTVISHPDKESILKEHPGEYDLAKKIKVSLEEKLGISIPEDEVAYLAMFLYAVKAGKGRGNTGVLVIAHGHAAASTMAQVANALLGVDHARALDMPLEEKVEVILDRAVEEVRKIDRGKGVLILVDMGSLVAFSQLITEKTGIPTRVVEMVSTPMVIEATRKALMPDLDLDTLVEDVKSLSPFIGQQQDIKDVASLNEYGGRFFQGILVDILGKTLTFLNPQKACSALNDVLEKILAEFGEKIDDDITIKFLFHCSCMVERVIKGESLPYNNLEELKKVRNNVFEVLRKHFELIEEVFGINIPDAELAYVVEMFDTHFDTLATKPDTLA</sequence>
<dbReference type="CDD" id="cd00009">
    <property type="entry name" value="AAA"/>
    <property type="match status" value="1"/>
</dbReference>
<dbReference type="GO" id="GO:0016020">
    <property type="term" value="C:membrane"/>
    <property type="evidence" value="ECO:0007669"/>
    <property type="project" value="InterPro"/>
</dbReference>
<dbReference type="Pfam" id="PF00158">
    <property type="entry name" value="Sigma54_activat"/>
    <property type="match status" value="1"/>
</dbReference>
<evidence type="ECO:0000259" key="6">
    <source>
        <dbReference type="PROSITE" id="PS51096"/>
    </source>
</evidence>
<feature type="domain" description="PRD" evidence="7">
    <location>
        <begin position="536"/>
        <end position="641"/>
    </location>
</feature>
<dbReference type="InterPro" id="IPR036662">
    <property type="entry name" value="PTS_EIIA_man-typ_sf"/>
</dbReference>
<dbReference type="InterPro" id="IPR002078">
    <property type="entry name" value="Sigma_54_int"/>
</dbReference>
<evidence type="ECO:0000256" key="1">
    <source>
        <dbReference type="ARBA" id="ARBA00022679"/>
    </source>
</evidence>
<dbReference type="PROSITE" id="PS00676">
    <property type="entry name" value="SIGMA54_INTERACT_2"/>
    <property type="match status" value="1"/>
</dbReference>
<organism evidence="8 9">
    <name type="scientific">Biomaibacter acetigenes</name>
    <dbReference type="NCBI Taxonomy" id="2316383"/>
    <lineage>
        <taxon>Bacteria</taxon>
        <taxon>Bacillati</taxon>
        <taxon>Bacillota</taxon>
        <taxon>Clostridia</taxon>
        <taxon>Thermosediminibacterales</taxon>
        <taxon>Tepidanaerobacteraceae</taxon>
        <taxon>Biomaibacter</taxon>
    </lineage>
</organism>
<dbReference type="PANTHER" id="PTHR32071">
    <property type="entry name" value="TRANSCRIPTIONAL REGULATORY PROTEIN"/>
    <property type="match status" value="1"/>
</dbReference>
<evidence type="ECO:0000259" key="7">
    <source>
        <dbReference type="PROSITE" id="PS51372"/>
    </source>
</evidence>
<evidence type="ECO:0000256" key="2">
    <source>
        <dbReference type="ARBA" id="ARBA00022741"/>
    </source>
</evidence>
<dbReference type="Gene3D" id="3.40.50.300">
    <property type="entry name" value="P-loop containing nucleotide triphosphate hydrolases"/>
    <property type="match status" value="1"/>
</dbReference>
<dbReference type="GO" id="GO:0009401">
    <property type="term" value="P:phosphoenolpyruvate-dependent sugar phosphotransferase system"/>
    <property type="evidence" value="ECO:0007669"/>
    <property type="project" value="InterPro"/>
</dbReference>
<dbReference type="Pfam" id="PF00874">
    <property type="entry name" value="PRD"/>
    <property type="match status" value="2"/>
</dbReference>
<feature type="domain" description="Sigma-54 factor interaction" evidence="5">
    <location>
        <begin position="169"/>
        <end position="403"/>
    </location>
</feature>
<accession>A0A3G2R9X4</accession>
<dbReference type="CDD" id="cd00006">
    <property type="entry name" value="PTS_IIA_man"/>
    <property type="match status" value="1"/>
</dbReference>
<dbReference type="KEGG" id="bacg:D2962_12595"/>
<keyword evidence="4" id="KW-0067">ATP-binding</keyword>
<dbReference type="PROSITE" id="PS51096">
    <property type="entry name" value="PTS_EIIA_TYPE_4"/>
    <property type="match status" value="1"/>
</dbReference>
<dbReference type="InterPro" id="IPR027417">
    <property type="entry name" value="P-loop_NTPase"/>
</dbReference>
<keyword evidence="2" id="KW-0547">Nucleotide-binding</keyword>
<dbReference type="SUPFAM" id="SSF52540">
    <property type="entry name" value="P-loop containing nucleoside triphosphate hydrolases"/>
    <property type="match status" value="1"/>
</dbReference>
<evidence type="ECO:0000259" key="5">
    <source>
        <dbReference type="PROSITE" id="PS50045"/>
    </source>
</evidence>
<gene>
    <name evidence="8" type="ORF">D2962_12595</name>
</gene>
<evidence type="ECO:0000256" key="3">
    <source>
        <dbReference type="ARBA" id="ARBA00022777"/>
    </source>
</evidence>